<reference evidence="3" key="1">
    <citation type="journal article" date="2019" name="Int. J. Syst. Evol. Microbiol.">
        <title>The Global Catalogue of Microorganisms (GCM) 10K type strain sequencing project: providing services to taxonomists for standard genome sequencing and annotation.</title>
        <authorList>
            <consortium name="The Broad Institute Genomics Platform"/>
            <consortium name="The Broad Institute Genome Sequencing Center for Infectious Disease"/>
            <person name="Wu L."/>
            <person name="Ma J."/>
        </authorList>
    </citation>
    <scope>NUCLEOTIDE SEQUENCE [LARGE SCALE GENOMIC DNA]</scope>
    <source>
        <strain evidence="3">CCM 8930</strain>
    </source>
</reference>
<dbReference type="EMBL" id="JBHSSE010000018">
    <property type="protein sequence ID" value="MFC6201919.1"/>
    <property type="molecule type" value="Genomic_DNA"/>
</dbReference>
<protein>
    <submittedName>
        <fullName evidence="2">Uncharacterized protein</fullName>
    </submittedName>
</protein>
<feature type="transmembrane region" description="Helical" evidence="1">
    <location>
        <begin position="246"/>
        <end position="272"/>
    </location>
</feature>
<organism evidence="2 3">
    <name type="scientific">Lactiplantibacillus nangangensis</name>
    <dbReference type="NCBI Taxonomy" id="2559917"/>
    <lineage>
        <taxon>Bacteria</taxon>
        <taxon>Bacillati</taxon>
        <taxon>Bacillota</taxon>
        <taxon>Bacilli</taxon>
        <taxon>Lactobacillales</taxon>
        <taxon>Lactobacillaceae</taxon>
        <taxon>Lactiplantibacillus</taxon>
    </lineage>
</organism>
<feature type="transmembrane region" description="Helical" evidence="1">
    <location>
        <begin position="76"/>
        <end position="93"/>
    </location>
</feature>
<feature type="transmembrane region" description="Helical" evidence="1">
    <location>
        <begin position="45"/>
        <end position="64"/>
    </location>
</feature>
<feature type="transmembrane region" description="Helical" evidence="1">
    <location>
        <begin position="100"/>
        <end position="117"/>
    </location>
</feature>
<keyword evidence="1" id="KW-1133">Transmembrane helix</keyword>
<comment type="caution">
    <text evidence="2">The sequence shown here is derived from an EMBL/GenBank/DDBJ whole genome shotgun (WGS) entry which is preliminary data.</text>
</comment>
<gene>
    <name evidence="2" type="ORF">ACFP1L_08565</name>
</gene>
<feature type="transmembrane region" description="Helical" evidence="1">
    <location>
        <begin position="284"/>
        <end position="306"/>
    </location>
</feature>
<evidence type="ECO:0000313" key="3">
    <source>
        <dbReference type="Proteomes" id="UP001596171"/>
    </source>
</evidence>
<feature type="transmembrane region" description="Helical" evidence="1">
    <location>
        <begin position="123"/>
        <end position="149"/>
    </location>
</feature>
<evidence type="ECO:0000313" key="2">
    <source>
        <dbReference type="EMBL" id="MFC6201919.1"/>
    </source>
</evidence>
<keyword evidence="3" id="KW-1185">Reference proteome</keyword>
<sequence>MRLMQPLSDWSAFIDFSQNDRILQYQDANKVFNVIEYLIARTGRFSWLPFISTLACNLLVLFPVIDLRKQKKLDSWIAAGLSINLLLLFNLNLTANTMRWALASALFGCVAYIYFVKLNDFRYSWLLITPILFHLGIILAVILAVFVAIFRKGTRVSYLGLILGFIGFWLVTERFVGAGSAGMFAQITSMANIYSTDFLVRNSNGLIVLFLSRLSGVLLLIATLVVGSRSEKCDYFERLCRLQFVFWLLLFNNTMIFNRYVLVSSMLGLFYIAKNVNYVEKAKASACLLIVGISGLMLLVNASAGFKRMTFSVPLWELITTNLISLLRNVPIF</sequence>
<feature type="transmembrane region" description="Helical" evidence="1">
    <location>
        <begin position="206"/>
        <end position="226"/>
    </location>
</feature>
<dbReference type="Proteomes" id="UP001596171">
    <property type="component" value="Unassembled WGS sequence"/>
</dbReference>
<feature type="transmembrane region" description="Helical" evidence="1">
    <location>
        <begin position="156"/>
        <end position="172"/>
    </location>
</feature>
<keyword evidence="1" id="KW-0472">Membrane</keyword>
<name>A0ABW1SL19_9LACO</name>
<dbReference type="RefSeq" id="WP_379855987.1">
    <property type="nucleotide sequence ID" value="NZ_JBHSSE010000018.1"/>
</dbReference>
<accession>A0ABW1SL19</accession>
<evidence type="ECO:0000256" key="1">
    <source>
        <dbReference type="SAM" id="Phobius"/>
    </source>
</evidence>
<proteinExistence type="predicted"/>
<keyword evidence="1" id="KW-0812">Transmembrane</keyword>